<comment type="caution">
    <text evidence="15">Lacks conserved residue(s) required for the propagation of feature annotation.</text>
</comment>
<keyword evidence="12 15" id="KW-1015">Disulfide bond</keyword>
<keyword evidence="20" id="KW-1185">Reference proteome</keyword>
<evidence type="ECO:0000256" key="1">
    <source>
        <dbReference type="ARBA" id="ARBA00004609"/>
    </source>
</evidence>
<evidence type="ECO:0000256" key="15">
    <source>
        <dbReference type="PROSITE-ProRule" id="PRU01356"/>
    </source>
</evidence>
<sequence length="201" mass="19883">MYHYRALIILLASSLASAQLPNLPQCSLNCFIDAFQKDGCSSLLDFGCHCQKPQVVQVVTPCVQKACNAADQSAVSSEVIRQCSAAGHPITIPPVAGAETTTAAQPSASDTNSKAEPTNTGAVSLPTVSSAVTPTVPKSTPGASTTASRGSSSIIQASSSGPAGSSSQASPSTPLATGAGSHAEANLVGAALAAAAAAYIL</sequence>
<dbReference type="SMART" id="SM00747">
    <property type="entry name" value="CFEM"/>
    <property type="match status" value="1"/>
</dbReference>
<evidence type="ECO:0000256" key="17">
    <source>
        <dbReference type="SAM" id="SignalP"/>
    </source>
</evidence>
<dbReference type="GeneID" id="37200981"/>
<dbReference type="Proteomes" id="UP000248961">
    <property type="component" value="Unassembled WGS sequence"/>
</dbReference>
<feature type="binding site" description="axial binding residue" evidence="15">
    <location>
        <position position="45"/>
    </location>
    <ligand>
        <name>heme</name>
        <dbReference type="ChEBI" id="CHEBI:30413"/>
    </ligand>
    <ligandPart>
        <name>Fe</name>
        <dbReference type="ChEBI" id="CHEBI:18248"/>
    </ligandPart>
</feature>
<keyword evidence="10 15" id="KW-0408">Iron</keyword>
<evidence type="ECO:0000256" key="5">
    <source>
        <dbReference type="ARBA" id="ARBA00022525"/>
    </source>
</evidence>
<keyword evidence="4" id="KW-1003">Cell membrane</keyword>
<dbReference type="PANTHER" id="PTHR37928:SF2">
    <property type="entry name" value="GPI ANCHORED CFEM DOMAIN PROTEIN (AFU_ORTHOLOGUE AFUA_6G10580)"/>
    <property type="match status" value="1"/>
</dbReference>
<dbReference type="RefSeq" id="XP_025554901.1">
    <property type="nucleotide sequence ID" value="XM_025696692.1"/>
</dbReference>
<protein>
    <submittedName>
        <fullName evidence="19">CFEM-domain-containing protein</fullName>
    </submittedName>
</protein>
<dbReference type="EMBL" id="KZ824270">
    <property type="protein sequence ID" value="RAL15747.1"/>
    <property type="molecule type" value="Genomic_DNA"/>
</dbReference>
<evidence type="ECO:0000256" key="12">
    <source>
        <dbReference type="ARBA" id="ARBA00023157"/>
    </source>
</evidence>
<accession>A0A395I6Q4</accession>
<evidence type="ECO:0000256" key="4">
    <source>
        <dbReference type="ARBA" id="ARBA00022475"/>
    </source>
</evidence>
<dbReference type="GO" id="GO:0005886">
    <property type="term" value="C:plasma membrane"/>
    <property type="evidence" value="ECO:0007669"/>
    <property type="project" value="UniProtKB-SubCell"/>
</dbReference>
<evidence type="ECO:0000256" key="2">
    <source>
        <dbReference type="ARBA" id="ARBA00004613"/>
    </source>
</evidence>
<evidence type="ECO:0000256" key="3">
    <source>
        <dbReference type="ARBA" id="ARBA00010031"/>
    </source>
</evidence>
<dbReference type="InterPro" id="IPR008427">
    <property type="entry name" value="Extracellular_membr_CFEM_dom"/>
</dbReference>
<feature type="disulfide bond" evidence="15">
    <location>
        <begin position="50"/>
        <end position="83"/>
    </location>
</feature>
<keyword evidence="11" id="KW-0472">Membrane</keyword>
<keyword evidence="13" id="KW-0325">Glycoprotein</keyword>
<feature type="domain" description="CFEM" evidence="18">
    <location>
        <begin position="1"/>
        <end position="108"/>
    </location>
</feature>
<reference evidence="19 20" key="1">
    <citation type="submission" date="2018-02" db="EMBL/GenBank/DDBJ databases">
        <title>The genomes of Aspergillus section Nigri reveals drivers in fungal speciation.</title>
        <authorList>
            <consortium name="DOE Joint Genome Institute"/>
            <person name="Vesth T.C."/>
            <person name="Nybo J."/>
            <person name="Theobald S."/>
            <person name="Brandl J."/>
            <person name="Frisvad J.C."/>
            <person name="Nielsen K.F."/>
            <person name="Lyhne E.K."/>
            <person name="Kogle M.E."/>
            <person name="Kuo A."/>
            <person name="Riley R."/>
            <person name="Clum A."/>
            <person name="Nolan M."/>
            <person name="Lipzen A."/>
            <person name="Salamov A."/>
            <person name="Henrissat B."/>
            <person name="Wiebenga A."/>
            <person name="De vries R.P."/>
            <person name="Grigoriev I.V."/>
            <person name="Mortensen U.H."/>
            <person name="Andersen M.R."/>
            <person name="Baker S.E."/>
        </authorList>
    </citation>
    <scope>NUCLEOTIDE SEQUENCE [LARGE SCALE GENOMIC DNA]</scope>
    <source>
        <strain evidence="19 20">CBS 101889</strain>
    </source>
</reference>
<evidence type="ECO:0000256" key="14">
    <source>
        <dbReference type="ARBA" id="ARBA00023288"/>
    </source>
</evidence>
<keyword evidence="7" id="KW-0336">GPI-anchor</keyword>
<dbReference type="PROSITE" id="PS52012">
    <property type="entry name" value="CFEM"/>
    <property type="match status" value="1"/>
</dbReference>
<keyword evidence="6 15" id="KW-0349">Heme</keyword>
<gene>
    <name evidence="19" type="ORF">BO97DRAFT_420996</name>
</gene>
<evidence type="ECO:0000256" key="10">
    <source>
        <dbReference type="ARBA" id="ARBA00023004"/>
    </source>
</evidence>
<evidence type="ECO:0000313" key="19">
    <source>
        <dbReference type="EMBL" id="RAL15747.1"/>
    </source>
</evidence>
<evidence type="ECO:0000256" key="8">
    <source>
        <dbReference type="ARBA" id="ARBA00022723"/>
    </source>
</evidence>
<evidence type="ECO:0000256" key="13">
    <source>
        <dbReference type="ARBA" id="ARBA00023180"/>
    </source>
</evidence>
<dbReference type="GO" id="GO:0005576">
    <property type="term" value="C:extracellular region"/>
    <property type="evidence" value="ECO:0007669"/>
    <property type="project" value="UniProtKB-SubCell"/>
</dbReference>
<evidence type="ECO:0000256" key="11">
    <source>
        <dbReference type="ARBA" id="ARBA00023136"/>
    </source>
</evidence>
<dbReference type="Pfam" id="PF05730">
    <property type="entry name" value="CFEM"/>
    <property type="match status" value="1"/>
</dbReference>
<feature type="compositionally biased region" description="Low complexity" evidence="16">
    <location>
        <begin position="139"/>
        <end position="172"/>
    </location>
</feature>
<keyword evidence="5" id="KW-0964">Secreted</keyword>
<feature type="compositionally biased region" description="Polar residues" evidence="16">
    <location>
        <begin position="99"/>
        <end position="138"/>
    </location>
</feature>
<organism evidence="19 20">
    <name type="scientific">Aspergillus homomorphus (strain CBS 101889)</name>
    <dbReference type="NCBI Taxonomy" id="1450537"/>
    <lineage>
        <taxon>Eukaryota</taxon>
        <taxon>Fungi</taxon>
        <taxon>Dikarya</taxon>
        <taxon>Ascomycota</taxon>
        <taxon>Pezizomycotina</taxon>
        <taxon>Eurotiomycetes</taxon>
        <taxon>Eurotiomycetidae</taxon>
        <taxon>Eurotiales</taxon>
        <taxon>Aspergillaceae</taxon>
        <taxon>Aspergillus</taxon>
        <taxon>Aspergillus subgen. Circumdati</taxon>
    </lineage>
</organism>
<name>A0A395I6Q4_ASPHC</name>
<dbReference type="PANTHER" id="PTHR37928">
    <property type="entry name" value="CFEM DOMAIN PROTEIN (AFU_ORTHOLOGUE AFUA_6G14090)"/>
    <property type="match status" value="1"/>
</dbReference>
<evidence type="ECO:0000313" key="20">
    <source>
        <dbReference type="Proteomes" id="UP000248961"/>
    </source>
</evidence>
<dbReference type="VEuPathDB" id="FungiDB:BO97DRAFT_420996"/>
<dbReference type="STRING" id="1450537.A0A395I6Q4"/>
<proteinExistence type="inferred from homology"/>
<feature type="signal peptide" evidence="17">
    <location>
        <begin position="1"/>
        <end position="18"/>
    </location>
</feature>
<evidence type="ECO:0000256" key="9">
    <source>
        <dbReference type="ARBA" id="ARBA00022729"/>
    </source>
</evidence>
<dbReference type="AlphaFoldDB" id="A0A395I6Q4"/>
<dbReference type="InterPro" id="IPR051735">
    <property type="entry name" value="CFEM_domain"/>
</dbReference>
<dbReference type="GO" id="GO:0098552">
    <property type="term" value="C:side of membrane"/>
    <property type="evidence" value="ECO:0007669"/>
    <property type="project" value="UniProtKB-KW"/>
</dbReference>
<comment type="subcellular location">
    <subcellularLocation>
        <location evidence="1">Cell membrane</location>
        <topology evidence="1">Lipid-anchor</topology>
        <topology evidence="1">GPI-anchor</topology>
    </subcellularLocation>
    <subcellularLocation>
        <location evidence="2">Secreted</location>
    </subcellularLocation>
</comment>
<dbReference type="OrthoDB" id="3767534at2759"/>
<dbReference type="GO" id="GO:0046872">
    <property type="term" value="F:metal ion binding"/>
    <property type="evidence" value="ECO:0007669"/>
    <property type="project" value="UniProtKB-UniRule"/>
</dbReference>
<comment type="similarity">
    <text evidence="3">Belongs to the RBT5 family.</text>
</comment>
<evidence type="ECO:0000259" key="18">
    <source>
        <dbReference type="PROSITE" id="PS52012"/>
    </source>
</evidence>
<keyword evidence="14" id="KW-0449">Lipoprotein</keyword>
<evidence type="ECO:0000256" key="16">
    <source>
        <dbReference type="SAM" id="MobiDB-lite"/>
    </source>
</evidence>
<keyword evidence="8 15" id="KW-0479">Metal-binding</keyword>
<feature type="chain" id="PRO_5017190313" evidence="17">
    <location>
        <begin position="19"/>
        <end position="201"/>
    </location>
</feature>
<evidence type="ECO:0000256" key="6">
    <source>
        <dbReference type="ARBA" id="ARBA00022617"/>
    </source>
</evidence>
<feature type="region of interest" description="Disordered" evidence="16">
    <location>
        <begin position="99"/>
        <end position="179"/>
    </location>
</feature>
<evidence type="ECO:0000256" key="7">
    <source>
        <dbReference type="ARBA" id="ARBA00022622"/>
    </source>
</evidence>
<keyword evidence="9 17" id="KW-0732">Signal</keyword>